<dbReference type="PANTHER" id="PTHR44942">
    <property type="entry name" value="METHYLTRANSF_11 DOMAIN-CONTAINING PROTEIN"/>
    <property type="match status" value="1"/>
</dbReference>
<dbReference type="InterPro" id="IPR029063">
    <property type="entry name" value="SAM-dependent_MTases_sf"/>
</dbReference>
<dbReference type="SUPFAM" id="SSF53335">
    <property type="entry name" value="S-adenosyl-L-methionine-dependent methyltransferases"/>
    <property type="match status" value="1"/>
</dbReference>
<evidence type="ECO:0000259" key="3">
    <source>
        <dbReference type="Pfam" id="PF13847"/>
    </source>
</evidence>
<dbReference type="InterPro" id="IPR025714">
    <property type="entry name" value="Methyltranfer_dom"/>
</dbReference>
<protein>
    <recommendedName>
        <fullName evidence="3">Methyltransferase domain-containing protein</fullName>
    </recommendedName>
</protein>
<keyword evidence="2" id="KW-0808">Transferase</keyword>
<comment type="caution">
    <text evidence="4">The sequence shown here is derived from an EMBL/GenBank/DDBJ whole genome shotgun (WGS) entry which is preliminary data.</text>
</comment>
<evidence type="ECO:0000313" key="4">
    <source>
        <dbReference type="EMBL" id="GAI20799.1"/>
    </source>
</evidence>
<feature type="domain" description="Methyltransferase" evidence="3">
    <location>
        <begin position="7"/>
        <end position="126"/>
    </location>
</feature>
<evidence type="ECO:0000256" key="2">
    <source>
        <dbReference type="ARBA" id="ARBA00022679"/>
    </source>
</evidence>
<dbReference type="EMBL" id="BARV01019859">
    <property type="protein sequence ID" value="GAI20799.1"/>
    <property type="molecule type" value="Genomic_DNA"/>
</dbReference>
<sequence length="153" mass="16582">LKKAGVKEGQVIVDLGCGPGRFTILAARIVGPEGKVYALDIHPLHTAIVAARIAIGGPKNISIMHADCCATQLSDKAIDLIFINDAFHEFDKVGCLKEAARILKADGILAINEGEMKESKLLRIVAEVNLFSLAEKDKRLYKFRKLVDEGKSA</sequence>
<dbReference type="CDD" id="cd02440">
    <property type="entry name" value="AdoMet_MTases"/>
    <property type="match status" value="1"/>
</dbReference>
<feature type="non-terminal residue" evidence="4">
    <location>
        <position position="1"/>
    </location>
</feature>
<dbReference type="AlphaFoldDB" id="X1NQ45"/>
<accession>X1NQ45</accession>
<dbReference type="PANTHER" id="PTHR44942:SF4">
    <property type="entry name" value="METHYLTRANSFERASE TYPE 11 DOMAIN-CONTAINING PROTEIN"/>
    <property type="match status" value="1"/>
</dbReference>
<gene>
    <name evidence="4" type="ORF">S06H3_33291</name>
</gene>
<keyword evidence="1" id="KW-0489">Methyltransferase</keyword>
<proteinExistence type="predicted"/>
<evidence type="ECO:0000256" key="1">
    <source>
        <dbReference type="ARBA" id="ARBA00022603"/>
    </source>
</evidence>
<name>X1NQ45_9ZZZZ</name>
<organism evidence="4">
    <name type="scientific">marine sediment metagenome</name>
    <dbReference type="NCBI Taxonomy" id="412755"/>
    <lineage>
        <taxon>unclassified sequences</taxon>
        <taxon>metagenomes</taxon>
        <taxon>ecological metagenomes</taxon>
    </lineage>
</organism>
<dbReference type="GO" id="GO:0032259">
    <property type="term" value="P:methylation"/>
    <property type="evidence" value="ECO:0007669"/>
    <property type="project" value="UniProtKB-KW"/>
</dbReference>
<reference evidence="4" key="1">
    <citation type="journal article" date="2014" name="Front. Microbiol.">
        <title>High frequency of phylogenetically diverse reductive dehalogenase-homologous genes in deep subseafloor sedimentary metagenomes.</title>
        <authorList>
            <person name="Kawai M."/>
            <person name="Futagami T."/>
            <person name="Toyoda A."/>
            <person name="Takaki Y."/>
            <person name="Nishi S."/>
            <person name="Hori S."/>
            <person name="Arai W."/>
            <person name="Tsubouchi T."/>
            <person name="Morono Y."/>
            <person name="Uchiyama I."/>
            <person name="Ito T."/>
            <person name="Fujiyama A."/>
            <person name="Inagaki F."/>
            <person name="Takami H."/>
        </authorList>
    </citation>
    <scope>NUCLEOTIDE SEQUENCE</scope>
    <source>
        <strain evidence="4">Expedition CK06-06</strain>
    </source>
</reference>
<dbReference type="Pfam" id="PF13847">
    <property type="entry name" value="Methyltransf_31"/>
    <property type="match status" value="1"/>
</dbReference>
<dbReference type="GO" id="GO:0008168">
    <property type="term" value="F:methyltransferase activity"/>
    <property type="evidence" value="ECO:0007669"/>
    <property type="project" value="UniProtKB-KW"/>
</dbReference>
<dbReference type="Gene3D" id="3.40.50.150">
    <property type="entry name" value="Vaccinia Virus protein VP39"/>
    <property type="match status" value="1"/>
</dbReference>
<dbReference type="InterPro" id="IPR051052">
    <property type="entry name" value="Diverse_substrate_MTase"/>
</dbReference>